<dbReference type="NCBIfam" id="TIGR02937">
    <property type="entry name" value="sigma70-ECF"/>
    <property type="match status" value="1"/>
</dbReference>
<dbReference type="InterPro" id="IPR036388">
    <property type="entry name" value="WH-like_DNA-bd_sf"/>
</dbReference>
<evidence type="ECO:0000256" key="4">
    <source>
        <dbReference type="ARBA" id="ARBA00023163"/>
    </source>
</evidence>
<evidence type="ECO:0000259" key="5">
    <source>
        <dbReference type="Pfam" id="PF04542"/>
    </source>
</evidence>
<comment type="similarity">
    <text evidence="1">Belongs to the sigma-70 factor family. ECF subfamily.</text>
</comment>
<dbReference type="GO" id="GO:0016987">
    <property type="term" value="F:sigma factor activity"/>
    <property type="evidence" value="ECO:0007669"/>
    <property type="project" value="UniProtKB-KW"/>
</dbReference>
<dbReference type="Proteomes" id="UP000240009">
    <property type="component" value="Unassembled WGS sequence"/>
</dbReference>
<dbReference type="Gene3D" id="1.10.1740.10">
    <property type="match status" value="1"/>
</dbReference>
<dbReference type="SUPFAM" id="SSF88659">
    <property type="entry name" value="Sigma3 and sigma4 domains of RNA polymerase sigma factors"/>
    <property type="match status" value="1"/>
</dbReference>
<dbReference type="NCBIfam" id="TIGR02989">
    <property type="entry name" value="Sig-70_gvs1"/>
    <property type="match status" value="1"/>
</dbReference>
<keyword evidence="3" id="KW-0731">Sigma factor</keyword>
<dbReference type="EMBL" id="PUIA01000094">
    <property type="protein sequence ID" value="PQO24992.1"/>
    <property type="molecule type" value="Genomic_DNA"/>
</dbReference>
<evidence type="ECO:0000313" key="8">
    <source>
        <dbReference type="Proteomes" id="UP000240009"/>
    </source>
</evidence>
<dbReference type="InterPro" id="IPR014331">
    <property type="entry name" value="RNA_pol_sigma70_ECF_RHOBA"/>
</dbReference>
<dbReference type="Gene3D" id="1.10.10.10">
    <property type="entry name" value="Winged helix-like DNA-binding domain superfamily/Winged helix DNA-binding domain"/>
    <property type="match status" value="1"/>
</dbReference>
<dbReference type="InterPro" id="IPR039425">
    <property type="entry name" value="RNA_pol_sigma-70-like"/>
</dbReference>
<reference evidence="7 8" key="1">
    <citation type="submission" date="2018-02" db="EMBL/GenBank/DDBJ databases">
        <title>Comparative genomes isolates from brazilian mangrove.</title>
        <authorList>
            <person name="Araujo J.E."/>
            <person name="Taketani R.G."/>
            <person name="Silva M.C.P."/>
            <person name="Loureco M.V."/>
            <person name="Andreote F.D."/>
        </authorList>
    </citation>
    <scope>NUCLEOTIDE SEQUENCE [LARGE SCALE GENOMIC DNA]</scope>
    <source>
        <strain evidence="7 8">HEX-2 MGV</strain>
    </source>
</reference>
<dbReference type="RefSeq" id="WP_105359537.1">
    <property type="nucleotide sequence ID" value="NZ_PUIA01000094.1"/>
</dbReference>
<dbReference type="InterPro" id="IPR013249">
    <property type="entry name" value="RNA_pol_sigma70_r4_t2"/>
</dbReference>
<dbReference type="InterPro" id="IPR014284">
    <property type="entry name" value="RNA_pol_sigma-70_dom"/>
</dbReference>
<evidence type="ECO:0000259" key="6">
    <source>
        <dbReference type="Pfam" id="PF08281"/>
    </source>
</evidence>
<evidence type="ECO:0000256" key="3">
    <source>
        <dbReference type="ARBA" id="ARBA00023082"/>
    </source>
</evidence>
<dbReference type="InterPro" id="IPR013325">
    <property type="entry name" value="RNA_pol_sigma_r2"/>
</dbReference>
<feature type="domain" description="RNA polymerase sigma-70 region 2" evidence="5">
    <location>
        <begin position="25"/>
        <end position="92"/>
    </location>
</feature>
<evidence type="ECO:0000313" key="7">
    <source>
        <dbReference type="EMBL" id="PQO24992.1"/>
    </source>
</evidence>
<evidence type="ECO:0000256" key="2">
    <source>
        <dbReference type="ARBA" id="ARBA00023015"/>
    </source>
</evidence>
<accession>A0A2S8EYL8</accession>
<keyword evidence="4" id="KW-0804">Transcription</keyword>
<comment type="caution">
    <text evidence="7">The sequence shown here is derived from an EMBL/GenBank/DDBJ whole genome shotgun (WGS) entry which is preliminary data.</text>
</comment>
<evidence type="ECO:0000256" key="1">
    <source>
        <dbReference type="ARBA" id="ARBA00010641"/>
    </source>
</evidence>
<protein>
    <submittedName>
        <fullName evidence="7">RNA polymerase subunit sigma-70</fullName>
    </submittedName>
</protein>
<dbReference type="InterPro" id="IPR007627">
    <property type="entry name" value="RNA_pol_sigma70_r2"/>
</dbReference>
<dbReference type="Pfam" id="PF04542">
    <property type="entry name" value="Sigma70_r2"/>
    <property type="match status" value="1"/>
</dbReference>
<dbReference type="PANTHER" id="PTHR43133:SF51">
    <property type="entry name" value="RNA POLYMERASE SIGMA FACTOR"/>
    <property type="match status" value="1"/>
</dbReference>
<dbReference type="GO" id="GO:0003677">
    <property type="term" value="F:DNA binding"/>
    <property type="evidence" value="ECO:0007669"/>
    <property type="project" value="InterPro"/>
</dbReference>
<dbReference type="SUPFAM" id="SSF88946">
    <property type="entry name" value="Sigma2 domain of RNA polymerase sigma factors"/>
    <property type="match status" value="1"/>
</dbReference>
<name>A0A2S8EYL8_9BACT</name>
<proteinExistence type="inferred from homology"/>
<dbReference type="OrthoDB" id="6383365at2"/>
<feature type="domain" description="RNA polymerase sigma factor 70 region 4 type 2" evidence="6">
    <location>
        <begin position="121"/>
        <end position="173"/>
    </location>
</feature>
<keyword evidence="2" id="KW-0805">Transcription regulation</keyword>
<dbReference type="AlphaFoldDB" id="A0A2S8EYL8"/>
<gene>
    <name evidence="7" type="ORF">C5Y96_26155</name>
</gene>
<dbReference type="Pfam" id="PF08281">
    <property type="entry name" value="Sigma70_r4_2"/>
    <property type="match status" value="1"/>
</dbReference>
<dbReference type="GO" id="GO:0006352">
    <property type="term" value="P:DNA-templated transcription initiation"/>
    <property type="evidence" value="ECO:0007669"/>
    <property type="project" value="InterPro"/>
</dbReference>
<dbReference type="PANTHER" id="PTHR43133">
    <property type="entry name" value="RNA POLYMERASE ECF-TYPE SIGMA FACTO"/>
    <property type="match status" value="1"/>
</dbReference>
<dbReference type="InterPro" id="IPR013324">
    <property type="entry name" value="RNA_pol_sigma_r3/r4-like"/>
</dbReference>
<organism evidence="7 8">
    <name type="scientific">Blastopirellula marina</name>
    <dbReference type="NCBI Taxonomy" id="124"/>
    <lineage>
        <taxon>Bacteria</taxon>
        <taxon>Pseudomonadati</taxon>
        <taxon>Planctomycetota</taxon>
        <taxon>Planctomycetia</taxon>
        <taxon>Pirellulales</taxon>
        <taxon>Pirellulaceae</taxon>
        <taxon>Blastopirellula</taxon>
    </lineage>
</organism>
<sequence>MADFDEKTDCAPPSPSGRDEEFVQLFTLNQHRIYIYLVSLVHDQNAADDIFQETMLVLWREFERFEPGTNFMAWSCTVALNQVRAWRKKQQRDRLQFSDEFLEALSQELDSSTDYLQRRYEMLRNCIAKLPQHHRQLIAYRYSSGHAINEIAEQTQRSIDAVYRLLSRIRRTLQDCVTDQLVIEDA</sequence>